<organism evidence="3 4">
    <name type="scientific">Acidisphaera rubrifaciens HS-AP3</name>
    <dbReference type="NCBI Taxonomy" id="1231350"/>
    <lineage>
        <taxon>Bacteria</taxon>
        <taxon>Pseudomonadati</taxon>
        <taxon>Pseudomonadota</taxon>
        <taxon>Alphaproteobacteria</taxon>
        <taxon>Acetobacterales</taxon>
        <taxon>Acetobacteraceae</taxon>
        <taxon>Acidisphaera</taxon>
    </lineage>
</organism>
<dbReference type="RefSeq" id="WP_052945162.1">
    <property type="nucleotide sequence ID" value="NZ_BANB01000209.1"/>
</dbReference>
<dbReference type="InterPro" id="IPR052382">
    <property type="entry name" value="ABHD10_acyl-thioesterase"/>
</dbReference>
<evidence type="ECO:0000256" key="1">
    <source>
        <dbReference type="ARBA" id="ARBA00022801"/>
    </source>
</evidence>
<name>A0A0D6P5D0_9PROT</name>
<dbReference type="Proteomes" id="UP000032680">
    <property type="component" value="Unassembled WGS sequence"/>
</dbReference>
<dbReference type="AlphaFoldDB" id="A0A0D6P5D0"/>
<dbReference type="OrthoDB" id="9813296at2"/>
<gene>
    <name evidence="3" type="ORF">Asru_0209_03</name>
</gene>
<accession>A0A0D6P5D0</accession>
<evidence type="ECO:0000313" key="3">
    <source>
        <dbReference type="EMBL" id="GAN76970.1"/>
    </source>
</evidence>
<dbReference type="InterPro" id="IPR022742">
    <property type="entry name" value="Hydrolase_4"/>
</dbReference>
<dbReference type="PANTHER" id="PTHR16138:SF7">
    <property type="entry name" value="PALMITOYL-PROTEIN THIOESTERASE ABHD10, MITOCHONDRIAL"/>
    <property type="match status" value="1"/>
</dbReference>
<feature type="domain" description="Serine aminopeptidase S33" evidence="2">
    <location>
        <begin position="28"/>
        <end position="136"/>
    </location>
</feature>
<protein>
    <submittedName>
        <fullName evidence="3">Hydrolase alpha/beta</fullName>
    </submittedName>
</protein>
<keyword evidence="1 3" id="KW-0378">Hydrolase</keyword>
<dbReference type="SUPFAM" id="SSF53474">
    <property type="entry name" value="alpha/beta-Hydrolases"/>
    <property type="match status" value="1"/>
</dbReference>
<dbReference type="EMBL" id="BANB01000209">
    <property type="protein sequence ID" value="GAN76970.1"/>
    <property type="molecule type" value="Genomic_DNA"/>
</dbReference>
<dbReference type="Gene3D" id="3.40.50.1820">
    <property type="entry name" value="alpha/beta hydrolase"/>
    <property type="match status" value="1"/>
</dbReference>
<dbReference type="Pfam" id="PF12146">
    <property type="entry name" value="Hydrolase_4"/>
    <property type="match status" value="1"/>
</dbReference>
<reference evidence="3 4" key="1">
    <citation type="submission" date="2012-11" db="EMBL/GenBank/DDBJ databases">
        <title>Whole genome sequence of Acidisphaera rubrifaciens HS-AP3.</title>
        <authorList>
            <person name="Azuma Y."/>
            <person name="Higashiura N."/>
            <person name="Hirakawa H."/>
            <person name="Matsushita K."/>
        </authorList>
    </citation>
    <scope>NUCLEOTIDE SEQUENCE [LARGE SCALE GENOMIC DNA]</scope>
    <source>
        <strain evidence="3 4">HS-AP3</strain>
    </source>
</reference>
<sequence length="253" mass="26874">MQDERRGHVLREDGERLAWRARAGRAPTVVFLSGYASDMTGTKAAALDAWCAARGQAYLRLDYGGHGASGGAFTDGTIGSWTEDALTVIDAVTEGALLPVGSSMGGWIALLVALARPERIAALVGVAAAPDFTERLMWAAMAPPERARLLADGILEIPNPYGPPTPVTRTLIEDGRRHLLLDAPIPLHVPVRLLHGQADHEVPWEIALHTAAAIEGADVQVTLVKDGEHRLSRPSDLALLTRTLAVLLGEDGG</sequence>
<dbReference type="InterPro" id="IPR029058">
    <property type="entry name" value="AB_hydrolase_fold"/>
</dbReference>
<proteinExistence type="predicted"/>
<dbReference type="GO" id="GO:0004553">
    <property type="term" value="F:hydrolase activity, hydrolyzing O-glycosyl compounds"/>
    <property type="evidence" value="ECO:0007669"/>
    <property type="project" value="TreeGrafter"/>
</dbReference>
<evidence type="ECO:0000259" key="2">
    <source>
        <dbReference type="Pfam" id="PF12146"/>
    </source>
</evidence>
<keyword evidence="4" id="KW-1185">Reference proteome</keyword>
<dbReference type="PANTHER" id="PTHR16138">
    <property type="entry name" value="MYCOPHENOLIC ACID ACYL-GLUCURONIDE ESTERASE, MITOCHONDRIAL"/>
    <property type="match status" value="1"/>
</dbReference>
<evidence type="ECO:0000313" key="4">
    <source>
        <dbReference type="Proteomes" id="UP000032680"/>
    </source>
</evidence>
<comment type="caution">
    <text evidence="3">The sequence shown here is derived from an EMBL/GenBank/DDBJ whole genome shotgun (WGS) entry which is preliminary data.</text>
</comment>